<sequence>MGSCSFFHSLLLILFIAISILAMHSVPGAAATKMRTVLRATLRSPPPPPPLNIAPVQSISTSRTRNLIQAMKKTPSGSCHALLFVFTTLIPL</sequence>
<keyword evidence="2" id="KW-1185">Reference proteome</keyword>
<reference evidence="2" key="1">
    <citation type="journal article" date="2023" name="G3 (Bethesda)">
        <title>Genome assembly and association tests identify interacting loci associated with vigor, precocity, and sex in interspecific pistachio rootstocks.</title>
        <authorList>
            <person name="Palmer W."/>
            <person name="Jacygrad E."/>
            <person name="Sagayaradj S."/>
            <person name="Cavanaugh K."/>
            <person name="Han R."/>
            <person name="Bertier L."/>
            <person name="Beede B."/>
            <person name="Kafkas S."/>
            <person name="Golino D."/>
            <person name="Preece J."/>
            <person name="Michelmore R."/>
        </authorList>
    </citation>
    <scope>NUCLEOTIDE SEQUENCE [LARGE SCALE GENOMIC DNA]</scope>
</reference>
<dbReference type="Proteomes" id="UP001163603">
    <property type="component" value="Chromosome 2"/>
</dbReference>
<dbReference type="EMBL" id="CM047737">
    <property type="protein sequence ID" value="KAJ0048480.1"/>
    <property type="molecule type" value="Genomic_DNA"/>
</dbReference>
<name>A0ACC0ZAC2_9ROSI</name>
<protein>
    <submittedName>
        <fullName evidence="1">Uncharacterized protein</fullName>
    </submittedName>
</protein>
<comment type="caution">
    <text evidence="1">The sequence shown here is derived from an EMBL/GenBank/DDBJ whole genome shotgun (WGS) entry which is preliminary data.</text>
</comment>
<proteinExistence type="predicted"/>
<evidence type="ECO:0000313" key="2">
    <source>
        <dbReference type="Proteomes" id="UP001163603"/>
    </source>
</evidence>
<organism evidence="1 2">
    <name type="scientific">Pistacia integerrima</name>
    <dbReference type="NCBI Taxonomy" id="434235"/>
    <lineage>
        <taxon>Eukaryota</taxon>
        <taxon>Viridiplantae</taxon>
        <taxon>Streptophyta</taxon>
        <taxon>Embryophyta</taxon>
        <taxon>Tracheophyta</taxon>
        <taxon>Spermatophyta</taxon>
        <taxon>Magnoliopsida</taxon>
        <taxon>eudicotyledons</taxon>
        <taxon>Gunneridae</taxon>
        <taxon>Pentapetalae</taxon>
        <taxon>rosids</taxon>
        <taxon>malvids</taxon>
        <taxon>Sapindales</taxon>
        <taxon>Anacardiaceae</taxon>
        <taxon>Pistacia</taxon>
    </lineage>
</organism>
<accession>A0ACC0ZAC2</accession>
<evidence type="ECO:0000313" key="1">
    <source>
        <dbReference type="EMBL" id="KAJ0048480.1"/>
    </source>
</evidence>
<gene>
    <name evidence="1" type="ORF">Pint_16560</name>
</gene>